<evidence type="ECO:0000313" key="2">
    <source>
        <dbReference type="Proteomes" id="UP000008068"/>
    </source>
</evidence>
<dbReference type="Proteomes" id="UP000008068">
    <property type="component" value="Unassembled WGS sequence"/>
</dbReference>
<dbReference type="AlphaFoldDB" id="G0P038"/>
<gene>
    <name evidence="1" type="ORF">CAEBREN_19938</name>
</gene>
<dbReference type="EMBL" id="GL379995">
    <property type="protein sequence ID" value="EGT41416.1"/>
    <property type="molecule type" value="Genomic_DNA"/>
</dbReference>
<organism evidence="2">
    <name type="scientific">Caenorhabditis brenneri</name>
    <name type="common">Nematode worm</name>
    <dbReference type="NCBI Taxonomy" id="135651"/>
    <lineage>
        <taxon>Eukaryota</taxon>
        <taxon>Metazoa</taxon>
        <taxon>Ecdysozoa</taxon>
        <taxon>Nematoda</taxon>
        <taxon>Chromadorea</taxon>
        <taxon>Rhabditida</taxon>
        <taxon>Rhabditina</taxon>
        <taxon>Rhabditomorpha</taxon>
        <taxon>Rhabditoidea</taxon>
        <taxon>Rhabditidae</taxon>
        <taxon>Peloderinae</taxon>
        <taxon>Caenorhabditis</taxon>
    </lineage>
</organism>
<dbReference type="InParanoid" id="G0P038"/>
<proteinExistence type="predicted"/>
<dbReference type="HOGENOM" id="CLU_2186271_0_0_1"/>
<keyword evidence="2" id="KW-1185">Reference proteome</keyword>
<name>G0P038_CAEBE</name>
<protein>
    <submittedName>
        <fullName evidence="1">Uncharacterized protein</fullName>
    </submittedName>
</protein>
<evidence type="ECO:0000313" key="1">
    <source>
        <dbReference type="EMBL" id="EGT41416.1"/>
    </source>
</evidence>
<sequence length="109" mass="12825">MNENAFSIKQKFFVDIENEIIKPIDVQAKKFWCIDWKIVHRIENYPPSHGPVRKVISFVLDCSPNTITRPGCSSNSKWEVSTQCKILLKQINMFDNIRHHVEWRSILTP</sequence>
<reference evidence="2" key="1">
    <citation type="submission" date="2011-07" db="EMBL/GenBank/DDBJ databases">
        <authorList>
            <consortium name="Caenorhabditis brenneri Sequencing and Analysis Consortium"/>
            <person name="Wilson R.K."/>
        </authorList>
    </citation>
    <scope>NUCLEOTIDE SEQUENCE [LARGE SCALE GENOMIC DNA]</scope>
    <source>
        <strain evidence="2">PB2801</strain>
    </source>
</reference>
<accession>G0P038</accession>